<evidence type="ECO:0000313" key="2">
    <source>
        <dbReference type="EMBL" id="KQJ94133.1"/>
    </source>
</evidence>
<keyword evidence="4" id="KW-1185">Reference proteome</keyword>
<reference evidence="3" key="3">
    <citation type="submission" date="2018-08" db="UniProtKB">
        <authorList>
            <consortium name="EnsemblPlants"/>
        </authorList>
    </citation>
    <scope>IDENTIFICATION</scope>
    <source>
        <strain evidence="3">cv. Bd21</strain>
    </source>
</reference>
<proteinExistence type="predicted"/>
<sequence length="204" mass="21641">MAGKDVAASKQQATTAAAKPNKSVPRRLWRVVRAVLYMLRRGALPTGRNKLAADLNLLRRRAGSGNGNGKPSEVADFSFSYGSGHYDAADIAKVFEMLNDHDGGGHVFDDNDALAVVETPSPVMSAAFGRARRLRVTDSPFAAAGGEQQQVVDTDRKAGEFIRRFYEQLRAQQSVAATPDHSYGYAAAAAAAGHSPRPVAAGTA</sequence>
<gene>
    <name evidence="3" type="primary">LOC100825211</name>
    <name evidence="2" type="ORF">BRADI_3g08730v3</name>
</gene>
<feature type="compositionally biased region" description="Low complexity" evidence="1">
    <location>
        <begin position="8"/>
        <end position="19"/>
    </location>
</feature>
<dbReference type="HOGENOM" id="CLU_084347_0_0_1"/>
<reference evidence="2" key="2">
    <citation type="submission" date="2017-06" db="EMBL/GenBank/DDBJ databases">
        <title>WGS assembly of Brachypodium distachyon.</title>
        <authorList>
            <consortium name="The International Brachypodium Initiative"/>
            <person name="Lucas S."/>
            <person name="Harmon-Smith M."/>
            <person name="Lail K."/>
            <person name="Tice H."/>
            <person name="Grimwood J."/>
            <person name="Bruce D."/>
            <person name="Barry K."/>
            <person name="Shu S."/>
            <person name="Lindquist E."/>
            <person name="Wang M."/>
            <person name="Pitluck S."/>
            <person name="Vogel J.P."/>
            <person name="Garvin D.F."/>
            <person name="Mockler T.C."/>
            <person name="Schmutz J."/>
            <person name="Rokhsar D."/>
            <person name="Bevan M.W."/>
        </authorList>
    </citation>
    <scope>NUCLEOTIDE SEQUENCE</scope>
    <source>
        <strain evidence="2">Bd21</strain>
    </source>
</reference>
<dbReference type="OrthoDB" id="696337at2759"/>
<protein>
    <submittedName>
        <fullName evidence="2 3">Uncharacterized protein</fullName>
    </submittedName>
</protein>
<dbReference type="KEGG" id="bdi:100825211"/>
<dbReference type="Gramene" id="KQJ94133">
    <property type="protein sequence ID" value="KQJ94133"/>
    <property type="gene ID" value="BRADI_3g08730v3"/>
</dbReference>
<dbReference type="AlphaFoldDB" id="I1HYZ6"/>
<dbReference type="OMA" id="KLAMDIH"/>
<reference evidence="2 3" key="1">
    <citation type="journal article" date="2010" name="Nature">
        <title>Genome sequencing and analysis of the model grass Brachypodium distachyon.</title>
        <authorList>
            <consortium name="International Brachypodium Initiative"/>
        </authorList>
    </citation>
    <scope>NUCLEOTIDE SEQUENCE [LARGE SCALE GENOMIC DNA]</scope>
    <source>
        <strain evidence="2">Bd21</strain>
        <strain evidence="3">cv. Bd21</strain>
    </source>
</reference>
<name>I1HYZ6_BRADI</name>
<organism evidence="2">
    <name type="scientific">Brachypodium distachyon</name>
    <name type="common">Purple false brome</name>
    <name type="synonym">Trachynia distachya</name>
    <dbReference type="NCBI Taxonomy" id="15368"/>
    <lineage>
        <taxon>Eukaryota</taxon>
        <taxon>Viridiplantae</taxon>
        <taxon>Streptophyta</taxon>
        <taxon>Embryophyta</taxon>
        <taxon>Tracheophyta</taxon>
        <taxon>Spermatophyta</taxon>
        <taxon>Magnoliopsida</taxon>
        <taxon>Liliopsida</taxon>
        <taxon>Poales</taxon>
        <taxon>Poaceae</taxon>
        <taxon>BOP clade</taxon>
        <taxon>Pooideae</taxon>
        <taxon>Stipodae</taxon>
        <taxon>Brachypodieae</taxon>
        <taxon>Brachypodium</taxon>
    </lineage>
</organism>
<dbReference type="RefSeq" id="XP_003571141.1">
    <property type="nucleotide sequence ID" value="XM_003571093.4"/>
</dbReference>
<evidence type="ECO:0000313" key="4">
    <source>
        <dbReference type="Proteomes" id="UP000008810"/>
    </source>
</evidence>
<dbReference type="PANTHER" id="PTHR33265">
    <property type="entry name" value="AVR9/CF-9 RAPIDLY ELICITED PROTEIN-RELATED"/>
    <property type="match status" value="1"/>
</dbReference>
<dbReference type="InterPro" id="IPR008480">
    <property type="entry name" value="DUF761_pln"/>
</dbReference>
<dbReference type="STRING" id="15368.I1HYZ6"/>
<accession>I1HYZ6</accession>
<dbReference type="EnsemblPlants" id="KQJ94133">
    <property type="protein sequence ID" value="KQJ94133"/>
    <property type="gene ID" value="BRADI_3g08730v3"/>
</dbReference>
<dbReference type="Pfam" id="PF05553">
    <property type="entry name" value="DUF761"/>
    <property type="match status" value="1"/>
</dbReference>
<dbReference type="Proteomes" id="UP000008810">
    <property type="component" value="Chromosome 3"/>
</dbReference>
<evidence type="ECO:0000256" key="1">
    <source>
        <dbReference type="SAM" id="MobiDB-lite"/>
    </source>
</evidence>
<dbReference type="EMBL" id="CM000882">
    <property type="protein sequence ID" value="KQJ94133.1"/>
    <property type="molecule type" value="Genomic_DNA"/>
</dbReference>
<dbReference type="GeneID" id="100825211"/>
<feature type="region of interest" description="Disordered" evidence="1">
    <location>
        <begin position="1"/>
        <end position="22"/>
    </location>
</feature>
<dbReference type="PANTHER" id="PTHR33265:SF57">
    <property type="entry name" value="OS02G0229800 PROTEIN"/>
    <property type="match status" value="1"/>
</dbReference>
<evidence type="ECO:0000313" key="3">
    <source>
        <dbReference type="EnsemblPlants" id="KQJ94133"/>
    </source>
</evidence>
<dbReference type="eggNOG" id="ENOG502RXSC">
    <property type="taxonomic scope" value="Eukaryota"/>
</dbReference>